<evidence type="ECO:0000313" key="3">
    <source>
        <dbReference type="Proteomes" id="UP000324241"/>
    </source>
</evidence>
<dbReference type="Proteomes" id="UP000324241">
    <property type="component" value="Unassembled WGS sequence"/>
</dbReference>
<evidence type="ECO:0000259" key="1">
    <source>
        <dbReference type="Pfam" id="PF13649"/>
    </source>
</evidence>
<dbReference type="SUPFAM" id="SSF53335">
    <property type="entry name" value="S-adenosyl-L-methionine-dependent methyltransferases"/>
    <property type="match status" value="1"/>
</dbReference>
<dbReference type="InterPro" id="IPR041698">
    <property type="entry name" value="Methyltransf_25"/>
</dbReference>
<feature type="domain" description="Methyltransferase" evidence="1">
    <location>
        <begin position="81"/>
        <end position="178"/>
    </location>
</feature>
<reference evidence="2 3" key="1">
    <citation type="submission" date="2019-08" db="EMBL/GenBank/DDBJ databases">
        <title>The genome sequence of a newly discovered highly antifungal drug resistant Aspergillus species, Aspergillus tanneri NIH 1004.</title>
        <authorList>
            <person name="Mounaud S."/>
            <person name="Singh I."/>
            <person name="Joardar V."/>
            <person name="Pakala S."/>
            <person name="Pakala S."/>
            <person name="Venepally P."/>
            <person name="Chung J.K."/>
            <person name="Losada L."/>
            <person name="Nierman W.C."/>
        </authorList>
    </citation>
    <scope>NUCLEOTIDE SEQUENCE [LARGE SCALE GENOMIC DNA]</scope>
    <source>
        <strain evidence="2 3">NIH1004</strain>
    </source>
</reference>
<dbReference type="GeneID" id="54324605"/>
<dbReference type="CDD" id="cd02440">
    <property type="entry name" value="AdoMet_MTases"/>
    <property type="match status" value="1"/>
</dbReference>
<gene>
    <name evidence="2" type="ORF">ATNIH1004_001903</name>
</gene>
<dbReference type="AlphaFoldDB" id="A0A5M9M3W3"/>
<proteinExistence type="predicted"/>
<organism evidence="2 3">
    <name type="scientific">Aspergillus tanneri</name>
    <dbReference type="NCBI Taxonomy" id="1220188"/>
    <lineage>
        <taxon>Eukaryota</taxon>
        <taxon>Fungi</taxon>
        <taxon>Dikarya</taxon>
        <taxon>Ascomycota</taxon>
        <taxon>Pezizomycotina</taxon>
        <taxon>Eurotiomycetes</taxon>
        <taxon>Eurotiomycetidae</taxon>
        <taxon>Eurotiales</taxon>
        <taxon>Aspergillaceae</taxon>
        <taxon>Aspergillus</taxon>
        <taxon>Aspergillus subgen. Circumdati</taxon>
    </lineage>
</organism>
<sequence length="312" mass="34570">MTDAQGITDWYNQNAALEHDRLNACRLEYSITTRVINQYVEQLERNTQKPLRILDLGGGTGRYGKFQDMCDWVTVPVNQNIAVDLARSGHSVTLVDISQSELVIAESFATESGVTLQAIVQADARTIEVHSEKDDPRAIFAASSYDLILCQGPMYHLLEESERSKVLCTCTALLRPGGFLLAAFVTQYAHLRDIAQRDPGRLAKEYDNFYRDYLLSGKYARQPSPAMHHTHASGIKKLFETVNGPCVTQFGVGISLDRVVPCEGFLGGGLSSKLATLSPEAYEQWVDVVMQFVDDEALLGNADHLLAVAQRK</sequence>
<dbReference type="OrthoDB" id="3436015at2759"/>
<comment type="caution">
    <text evidence="2">The sequence shown here is derived from an EMBL/GenBank/DDBJ whole genome shotgun (WGS) entry which is preliminary data.</text>
</comment>
<accession>A0A5M9M3W3</accession>
<dbReference type="RefSeq" id="XP_033420800.1">
    <property type="nucleotide sequence ID" value="XM_033566598.1"/>
</dbReference>
<name>A0A5M9M3W3_9EURO</name>
<dbReference type="Pfam" id="PF13649">
    <property type="entry name" value="Methyltransf_25"/>
    <property type="match status" value="1"/>
</dbReference>
<dbReference type="Gene3D" id="3.40.50.150">
    <property type="entry name" value="Vaccinia Virus protein VP39"/>
    <property type="match status" value="1"/>
</dbReference>
<protein>
    <recommendedName>
        <fullName evidence="1">Methyltransferase domain-containing protein</fullName>
    </recommendedName>
</protein>
<evidence type="ECO:0000313" key="2">
    <source>
        <dbReference type="EMBL" id="KAA8641438.1"/>
    </source>
</evidence>
<dbReference type="EMBL" id="QUQM01000010">
    <property type="protein sequence ID" value="KAA8641438.1"/>
    <property type="molecule type" value="Genomic_DNA"/>
</dbReference>
<dbReference type="InterPro" id="IPR029063">
    <property type="entry name" value="SAM-dependent_MTases_sf"/>
</dbReference>
<dbReference type="VEuPathDB" id="FungiDB:EYZ11_002242"/>